<evidence type="ECO:0000256" key="3">
    <source>
        <dbReference type="SAM" id="MobiDB-lite"/>
    </source>
</evidence>
<feature type="domain" description="RRM" evidence="4">
    <location>
        <begin position="181"/>
        <end position="259"/>
    </location>
</feature>
<feature type="region of interest" description="Disordered" evidence="3">
    <location>
        <begin position="258"/>
        <end position="280"/>
    </location>
</feature>
<dbReference type="PROSITE" id="PS50102">
    <property type="entry name" value="RRM"/>
    <property type="match status" value="2"/>
</dbReference>
<feature type="domain" description="RRM" evidence="4">
    <location>
        <begin position="87"/>
        <end position="164"/>
    </location>
</feature>
<dbReference type="InterPro" id="IPR000504">
    <property type="entry name" value="RRM_dom"/>
</dbReference>
<dbReference type="Pfam" id="PF00076">
    <property type="entry name" value="RRM_1"/>
    <property type="match status" value="2"/>
</dbReference>
<dbReference type="PANTHER" id="PTHR48025:SF17">
    <property type="entry name" value="28 KDA RIBONUCLEOPROTEIN, CHLOROPLASTIC"/>
    <property type="match status" value="1"/>
</dbReference>
<dbReference type="Proteomes" id="UP000236161">
    <property type="component" value="Unassembled WGS sequence"/>
</dbReference>
<dbReference type="GO" id="GO:0009535">
    <property type="term" value="C:chloroplast thylakoid membrane"/>
    <property type="evidence" value="ECO:0007669"/>
    <property type="project" value="TreeGrafter"/>
</dbReference>
<organism evidence="5 6">
    <name type="scientific">Apostasia shenzhenica</name>
    <dbReference type="NCBI Taxonomy" id="1088818"/>
    <lineage>
        <taxon>Eukaryota</taxon>
        <taxon>Viridiplantae</taxon>
        <taxon>Streptophyta</taxon>
        <taxon>Embryophyta</taxon>
        <taxon>Tracheophyta</taxon>
        <taxon>Spermatophyta</taxon>
        <taxon>Magnoliopsida</taxon>
        <taxon>Liliopsida</taxon>
        <taxon>Asparagales</taxon>
        <taxon>Orchidaceae</taxon>
        <taxon>Apostasioideae</taxon>
        <taxon>Apostasia</taxon>
    </lineage>
</organism>
<dbReference type="PANTHER" id="PTHR48025">
    <property type="entry name" value="OS02G0815200 PROTEIN"/>
    <property type="match status" value="1"/>
</dbReference>
<keyword evidence="5" id="KW-0687">Ribonucleoprotein</keyword>
<dbReference type="GO" id="GO:1901259">
    <property type="term" value="P:chloroplast rRNA processing"/>
    <property type="evidence" value="ECO:0007669"/>
    <property type="project" value="TreeGrafter"/>
</dbReference>
<dbReference type="InterPro" id="IPR050502">
    <property type="entry name" value="Euk_RNA-bind_prot"/>
</dbReference>
<proteinExistence type="predicted"/>
<dbReference type="InterPro" id="IPR035979">
    <property type="entry name" value="RBD_domain_sf"/>
</dbReference>
<evidence type="ECO:0000256" key="2">
    <source>
        <dbReference type="PROSITE-ProRule" id="PRU00176"/>
    </source>
</evidence>
<evidence type="ECO:0000259" key="4">
    <source>
        <dbReference type="PROSITE" id="PS50102"/>
    </source>
</evidence>
<reference evidence="5 6" key="1">
    <citation type="journal article" date="2017" name="Nature">
        <title>The Apostasia genome and the evolution of orchids.</title>
        <authorList>
            <person name="Zhang G.Q."/>
            <person name="Liu K.W."/>
            <person name="Li Z."/>
            <person name="Lohaus R."/>
            <person name="Hsiao Y.Y."/>
            <person name="Niu S.C."/>
            <person name="Wang J.Y."/>
            <person name="Lin Y.C."/>
            <person name="Xu Q."/>
            <person name="Chen L.J."/>
            <person name="Yoshida K."/>
            <person name="Fujiwara S."/>
            <person name="Wang Z.W."/>
            <person name="Zhang Y.Q."/>
            <person name="Mitsuda N."/>
            <person name="Wang M."/>
            <person name="Liu G.H."/>
            <person name="Pecoraro L."/>
            <person name="Huang H.X."/>
            <person name="Xiao X.J."/>
            <person name="Lin M."/>
            <person name="Wu X.Y."/>
            <person name="Wu W.L."/>
            <person name="Chen Y.Y."/>
            <person name="Chang S.B."/>
            <person name="Sakamoto S."/>
            <person name="Ohme-Takagi M."/>
            <person name="Yagi M."/>
            <person name="Zeng S.J."/>
            <person name="Shen C.Y."/>
            <person name="Yeh C.M."/>
            <person name="Luo Y.B."/>
            <person name="Tsai W.C."/>
            <person name="Van de Peer Y."/>
            <person name="Liu Z.J."/>
        </authorList>
    </citation>
    <scope>NUCLEOTIDE SEQUENCE [LARGE SCALE GENOMIC DNA]</scope>
    <source>
        <strain evidence="6">cv. Shenzhen</strain>
        <tissue evidence="5">Stem</tissue>
    </source>
</reference>
<evidence type="ECO:0000256" key="1">
    <source>
        <dbReference type="ARBA" id="ARBA00022884"/>
    </source>
</evidence>
<dbReference type="GO" id="GO:0003729">
    <property type="term" value="F:mRNA binding"/>
    <property type="evidence" value="ECO:0007669"/>
    <property type="project" value="TreeGrafter"/>
</dbReference>
<accession>A0A2I0A397</accession>
<dbReference type="STRING" id="1088818.A0A2I0A397"/>
<evidence type="ECO:0000313" key="6">
    <source>
        <dbReference type="Proteomes" id="UP000236161"/>
    </source>
</evidence>
<dbReference type="SUPFAM" id="SSF54928">
    <property type="entry name" value="RNA-binding domain, RBD"/>
    <property type="match status" value="2"/>
</dbReference>
<keyword evidence="1 2" id="KW-0694">RNA-binding</keyword>
<evidence type="ECO:0000313" key="5">
    <source>
        <dbReference type="EMBL" id="PKA50031.1"/>
    </source>
</evidence>
<feature type="compositionally biased region" description="Basic and acidic residues" evidence="3">
    <location>
        <begin position="259"/>
        <end position="280"/>
    </location>
</feature>
<dbReference type="OrthoDB" id="272703at2759"/>
<dbReference type="AlphaFoldDB" id="A0A2I0A397"/>
<dbReference type="Gene3D" id="3.30.70.330">
    <property type="match status" value="2"/>
</dbReference>
<gene>
    <name evidence="5" type="ORF">AXF42_Ash017570</name>
</gene>
<name>A0A2I0A397_9ASPA</name>
<dbReference type="EMBL" id="KZ452035">
    <property type="protein sequence ID" value="PKA50031.1"/>
    <property type="molecule type" value="Genomic_DNA"/>
</dbReference>
<sequence>MVCKVGVMMALPLLRLPSSHPLLPFLCSFKSSPPKFPPFHSSVSSSTHSLYFRSKEFLILAGSSSSETLVFEQEGGESEEKRSEPRRRLIAQNVPWNCSAEDIRALFERHGTVLDVDLWMYDNSRNRGLAFITMASEEEALVALSNLNSYDLNGRIIKVTWARSLQKEPIREPAANSTKKHNVFVGNLSYRARSRDLRELFSSTGKLLSADVIFQSNPRKSTGYGFLSFATKEDAEAAIAAHNGKVLMGRKLRLVLGKPESEDSKRKSSIDELPLKKSEE</sequence>
<protein>
    <submittedName>
        <fullName evidence="5">28 kDa ribonucleoprotein, chloroplastic</fullName>
    </submittedName>
</protein>
<dbReference type="GO" id="GO:1990904">
    <property type="term" value="C:ribonucleoprotein complex"/>
    <property type="evidence" value="ECO:0007669"/>
    <property type="project" value="UniProtKB-KW"/>
</dbReference>
<dbReference type="SMART" id="SM00360">
    <property type="entry name" value="RRM"/>
    <property type="match status" value="2"/>
</dbReference>
<dbReference type="InterPro" id="IPR012677">
    <property type="entry name" value="Nucleotide-bd_a/b_plait_sf"/>
</dbReference>
<keyword evidence="6" id="KW-1185">Reference proteome</keyword>